<keyword evidence="2" id="KW-1185">Reference proteome</keyword>
<evidence type="ECO:0000313" key="1">
    <source>
        <dbReference type="EMBL" id="PMD57787.1"/>
    </source>
</evidence>
<organism evidence="1 2">
    <name type="scientific">Hyaloscypha bicolor E</name>
    <dbReference type="NCBI Taxonomy" id="1095630"/>
    <lineage>
        <taxon>Eukaryota</taxon>
        <taxon>Fungi</taxon>
        <taxon>Dikarya</taxon>
        <taxon>Ascomycota</taxon>
        <taxon>Pezizomycotina</taxon>
        <taxon>Leotiomycetes</taxon>
        <taxon>Helotiales</taxon>
        <taxon>Hyaloscyphaceae</taxon>
        <taxon>Hyaloscypha</taxon>
        <taxon>Hyaloscypha bicolor</taxon>
    </lineage>
</organism>
<proteinExistence type="predicted"/>
<evidence type="ECO:0000313" key="2">
    <source>
        <dbReference type="Proteomes" id="UP000235371"/>
    </source>
</evidence>
<dbReference type="GeneID" id="36591452"/>
<dbReference type="OrthoDB" id="408373at2759"/>
<protein>
    <submittedName>
        <fullName evidence="1">Alpha/beta-hydrolase</fullName>
    </submittedName>
</protein>
<dbReference type="SUPFAM" id="SSF53474">
    <property type="entry name" value="alpha/beta-Hydrolases"/>
    <property type="match status" value="1"/>
</dbReference>
<dbReference type="RefSeq" id="XP_024734691.1">
    <property type="nucleotide sequence ID" value="XM_024883375.1"/>
</dbReference>
<dbReference type="Gene3D" id="3.40.50.1820">
    <property type="entry name" value="alpha/beta hydrolase"/>
    <property type="match status" value="1"/>
</dbReference>
<keyword evidence="1" id="KW-0378">Hydrolase</keyword>
<dbReference type="EMBL" id="KZ613843">
    <property type="protein sequence ID" value="PMD57787.1"/>
    <property type="molecule type" value="Genomic_DNA"/>
</dbReference>
<reference evidence="1 2" key="1">
    <citation type="submission" date="2016-04" db="EMBL/GenBank/DDBJ databases">
        <title>A degradative enzymes factory behind the ericoid mycorrhizal symbiosis.</title>
        <authorList>
            <consortium name="DOE Joint Genome Institute"/>
            <person name="Martino E."/>
            <person name="Morin E."/>
            <person name="Grelet G."/>
            <person name="Kuo A."/>
            <person name="Kohler A."/>
            <person name="Daghino S."/>
            <person name="Barry K."/>
            <person name="Choi C."/>
            <person name="Cichocki N."/>
            <person name="Clum A."/>
            <person name="Copeland A."/>
            <person name="Hainaut M."/>
            <person name="Haridas S."/>
            <person name="Labutti K."/>
            <person name="Lindquist E."/>
            <person name="Lipzen A."/>
            <person name="Khouja H.-R."/>
            <person name="Murat C."/>
            <person name="Ohm R."/>
            <person name="Olson A."/>
            <person name="Spatafora J."/>
            <person name="Veneault-Fourrey C."/>
            <person name="Henrissat B."/>
            <person name="Grigoriev I."/>
            <person name="Martin F."/>
            <person name="Perotto S."/>
        </authorList>
    </citation>
    <scope>NUCLEOTIDE SEQUENCE [LARGE SCALE GENOMIC DNA]</scope>
    <source>
        <strain evidence="1 2">E</strain>
    </source>
</reference>
<accession>A0A2J6T445</accession>
<dbReference type="GO" id="GO:0016787">
    <property type="term" value="F:hydrolase activity"/>
    <property type="evidence" value="ECO:0007669"/>
    <property type="project" value="UniProtKB-KW"/>
</dbReference>
<dbReference type="InParanoid" id="A0A2J6T445"/>
<name>A0A2J6T445_9HELO</name>
<sequence length="212" mass="23725">MSSIKKAYFNAPDGQLHYRFLLTTQSPKKAPCVFLHIFGSSYDPETQPPNTAYYVDVFMQLFNSLNLTKFHLLGHHSGASLATELAALYPTTVLTLCLVGTAIMTRSEQIALNTLINIPLNEPIASGAHLQKTWDYLASHGDMWGFFGRVRCETMAMCARDDVLWPYVENVREIKPEARVEEVKGGDFETGRPDSVVEVAELHFDFLGNCGF</sequence>
<gene>
    <name evidence="1" type="ORF">K444DRAFT_631528</name>
</gene>
<dbReference type="AlphaFoldDB" id="A0A2J6T445"/>
<dbReference type="Proteomes" id="UP000235371">
    <property type="component" value="Unassembled WGS sequence"/>
</dbReference>
<dbReference type="InterPro" id="IPR029058">
    <property type="entry name" value="AB_hydrolase_fold"/>
</dbReference>